<dbReference type="SMART" id="SM00256">
    <property type="entry name" value="FBOX"/>
    <property type="match status" value="1"/>
</dbReference>
<protein>
    <submittedName>
        <fullName evidence="4">F-box only protein 27-like</fullName>
    </submittedName>
</protein>
<feature type="domain" description="FBA" evidence="2">
    <location>
        <begin position="84"/>
        <end position="277"/>
    </location>
</feature>
<dbReference type="SUPFAM" id="SSF49785">
    <property type="entry name" value="Galactose-binding domain-like"/>
    <property type="match status" value="1"/>
</dbReference>
<dbReference type="PANTHER" id="PTHR12125">
    <property type="entry name" value="F-BOX ONLY PROTEIN 6-LIKE PROTEIN"/>
    <property type="match status" value="1"/>
</dbReference>
<dbReference type="SUPFAM" id="SSF81383">
    <property type="entry name" value="F-box domain"/>
    <property type="match status" value="1"/>
</dbReference>
<dbReference type="Gene3D" id="2.60.120.260">
    <property type="entry name" value="Galactose-binding domain-like"/>
    <property type="match status" value="1"/>
</dbReference>
<dbReference type="CDD" id="cd22169">
    <property type="entry name" value="F-box_FBXO17-like"/>
    <property type="match status" value="1"/>
</dbReference>
<dbReference type="Proteomes" id="UP001652642">
    <property type="component" value="Chromosome 9"/>
</dbReference>
<reference evidence="4" key="1">
    <citation type="submission" date="2025-08" db="UniProtKB">
        <authorList>
            <consortium name="RefSeq"/>
        </authorList>
    </citation>
    <scope>IDENTIFICATION</scope>
</reference>
<organism evidence="3 4">
    <name type="scientific">Pogona vitticeps</name>
    <name type="common">central bearded dragon</name>
    <dbReference type="NCBI Taxonomy" id="103695"/>
    <lineage>
        <taxon>Eukaryota</taxon>
        <taxon>Metazoa</taxon>
        <taxon>Chordata</taxon>
        <taxon>Craniata</taxon>
        <taxon>Vertebrata</taxon>
        <taxon>Euteleostomi</taxon>
        <taxon>Lepidosauria</taxon>
        <taxon>Squamata</taxon>
        <taxon>Bifurcata</taxon>
        <taxon>Unidentata</taxon>
        <taxon>Episquamata</taxon>
        <taxon>Toxicofera</taxon>
        <taxon>Iguania</taxon>
        <taxon>Acrodonta</taxon>
        <taxon>Agamidae</taxon>
        <taxon>Amphibolurinae</taxon>
        <taxon>Pogona</taxon>
    </lineage>
</organism>
<dbReference type="PROSITE" id="PS50181">
    <property type="entry name" value="FBOX"/>
    <property type="match status" value="1"/>
</dbReference>
<evidence type="ECO:0000259" key="1">
    <source>
        <dbReference type="PROSITE" id="PS50181"/>
    </source>
</evidence>
<evidence type="ECO:0000313" key="4">
    <source>
        <dbReference type="RefSeq" id="XP_072835882.1"/>
    </source>
</evidence>
<dbReference type="Pfam" id="PF04300">
    <property type="entry name" value="FBA"/>
    <property type="match status" value="1"/>
</dbReference>
<feature type="domain" description="F-box" evidence="1">
    <location>
        <begin position="12"/>
        <end position="59"/>
    </location>
</feature>
<dbReference type="RefSeq" id="XP_072835882.1">
    <property type="nucleotide sequence ID" value="XM_072979781.1"/>
</dbReference>
<dbReference type="SMART" id="SM01198">
    <property type="entry name" value="FBA"/>
    <property type="match status" value="1"/>
</dbReference>
<dbReference type="Pfam" id="PF12937">
    <property type="entry name" value="F-box-like"/>
    <property type="match status" value="1"/>
</dbReference>
<evidence type="ECO:0000259" key="2">
    <source>
        <dbReference type="PROSITE" id="PS51114"/>
    </source>
</evidence>
<dbReference type="InterPro" id="IPR001810">
    <property type="entry name" value="F-box_dom"/>
</dbReference>
<dbReference type="InterPro" id="IPR008979">
    <property type="entry name" value="Galactose-bd-like_sf"/>
</dbReference>
<sequence length="282" mass="32711">MERGARAEMQRPTDVNQLPDEVLELILSWVPARTLVARCRLVCRRWRDLIGRPTLWKLQCERDPALQAVLQAAQRCPRVDWCRVAVLRPFGRNLIKNPCGNGLPLEDEPRLCKSAQEQFRHWNIHFSKTRCFLEKSRRASAAGGGEHPGFTACYRWYSKSQVVDLLQEGFWEDLLDFYQPNIIISDRWDIRRSTGCEYSMAVTLLAADQASVIADFKAEPDSTSQRNFPGYNEVSHVFRNYGPGVRYIRFWHEGRDTQYWKGCFGIHFTNSMVLVKISQEPV</sequence>
<dbReference type="InterPro" id="IPR007397">
    <property type="entry name" value="F-box-assoc_dom"/>
</dbReference>
<gene>
    <name evidence="4" type="primary">LOC110075738</name>
</gene>
<dbReference type="PROSITE" id="PS51114">
    <property type="entry name" value="FBA"/>
    <property type="match status" value="1"/>
</dbReference>
<keyword evidence="3" id="KW-1185">Reference proteome</keyword>
<dbReference type="PANTHER" id="PTHR12125:SF9">
    <property type="entry name" value="F-BOX ONLY PROTEIN 27"/>
    <property type="match status" value="1"/>
</dbReference>
<accession>A0ABM5ERV1</accession>
<dbReference type="Gene3D" id="1.20.1280.50">
    <property type="match status" value="1"/>
</dbReference>
<proteinExistence type="predicted"/>
<dbReference type="InterPro" id="IPR039752">
    <property type="entry name" value="F-box_only"/>
</dbReference>
<evidence type="ECO:0000313" key="3">
    <source>
        <dbReference type="Proteomes" id="UP001652642"/>
    </source>
</evidence>
<dbReference type="GeneID" id="110075738"/>
<dbReference type="InterPro" id="IPR036047">
    <property type="entry name" value="F-box-like_dom_sf"/>
</dbReference>
<name>A0ABM5ERV1_9SAUR</name>